<sequence>MCAANTLALLILGAGTAIQFCSICFVEEWFRWPKLNGTETLSLWQACLDGRCVNISTFLKDTSLSYAQILTIQRLLVISLICACLATTTLLFHNCLPVYRSCSIRWLVSVLAIFASMLAFIGLTIFQIEVKGAYRKSKLGLGIVLMHFPVMMYLLSVAMVHARTEQAQQPAVTEGIAMEDSLYNTEENESSYLLQRQQNSYIKMKIGTFSKSRYI</sequence>
<keyword evidence="4" id="KW-1185">Reference proteome</keyword>
<dbReference type="EMBL" id="JBJQND010000001">
    <property type="protein sequence ID" value="KAL3892268.1"/>
    <property type="molecule type" value="Genomic_DNA"/>
</dbReference>
<protein>
    <recommendedName>
        <fullName evidence="5">Claudin</fullName>
    </recommendedName>
</protein>
<keyword evidence="1" id="KW-0472">Membrane</keyword>
<organism evidence="3 4">
    <name type="scientific">Sinanodonta woodiana</name>
    <name type="common">Chinese pond mussel</name>
    <name type="synonym">Anodonta woodiana</name>
    <dbReference type="NCBI Taxonomy" id="1069815"/>
    <lineage>
        <taxon>Eukaryota</taxon>
        <taxon>Metazoa</taxon>
        <taxon>Spiralia</taxon>
        <taxon>Lophotrochozoa</taxon>
        <taxon>Mollusca</taxon>
        <taxon>Bivalvia</taxon>
        <taxon>Autobranchia</taxon>
        <taxon>Heteroconchia</taxon>
        <taxon>Palaeoheterodonta</taxon>
        <taxon>Unionida</taxon>
        <taxon>Unionoidea</taxon>
        <taxon>Unionidae</taxon>
        <taxon>Unioninae</taxon>
        <taxon>Sinanodonta</taxon>
    </lineage>
</organism>
<evidence type="ECO:0000313" key="3">
    <source>
        <dbReference type="EMBL" id="KAL3892268.1"/>
    </source>
</evidence>
<comment type="caution">
    <text evidence="3">The sequence shown here is derived from an EMBL/GenBank/DDBJ whole genome shotgun (WGS) entry which is preliminary data.</text>
</comment>
<reference evidence="3 4" key="1">
    <citation type="submission" date="2024-11" db="EMBL/GenBank/DDBJ databases">
        <title>Chromosome-level genome assembly of the freshwater bivalve Anodonta woodiana.</title>
        <authorList>
            <person name="Chen X."/>
        </authorList>
    </citation>
    <scope>NUCLEOTIDE SEQUENCE [LARGE SCALE GENOMIC DNA]</scope>
    <source>
        <strain evidence="3">MN2024</strain>
        <tissue evidence="3">Gills</tissue>
    </source>
</reference>
<keyword evidence="1" id="KW-0812">Transmembrane</keyword>
<gene>
    <name evidence="3" type="ORF">ACJMK2_004490</name>
</gene>
<dbReference type="AlphaFoldDB" id="A0ABD3Y3F4"/>
<dbReference type="Proteomes" id="UP001634394">
    <property type="component" value="Unassembled WGS sequence"/>
</dbReference>
<evidence type="ECO:0000256" key="2">
    <source>
        <dbReference type="SAM" id="SignalP"/>
    </source>
</evidence>
<evidence type="ECO:0008006" key="5">
    <source>
        <dbReference type="Google" id="ProtNLM"/>
    </source>
</evidence>
<evidence type="ECO:0000313" key="4">
    <source>
        <dbReference type="Proteomes" id="UP001634394"/>
    </source>
</evidence>
<feature type="transmembrane region" description="Helical" evidence="1">
    <location>
        <begin position="139"/>
        <end position="160"/>
    </location>
</feature>
<keyword evidence="2" id="KW-0732">Signal</keyword>
<feature type="transmembrane region" description="Helical" evidence="1">
    <location>
        <begin position="6"/>
        <end position="26"/>
    </location>
</feature>
<proteinExistence type="predicted"/>
<keyword evidence="1" id="KW-1133">Transmembrane helix</keyword>
<feature type="chain" id="PRO_5044856369" description="Claudin" evidence="2">
    <location>
        <begin position="18"/>
        <end position="215"/>
    </location>
</feature>
<feature type="signal peptide" evidence="2">
    <location>
        <begin position="1"/>
        <end position="17"/>
    </location>
</feature>
<name>A0ABD3Y3F4_SINWO</name>
<feature type="transmembrane region" description="Helical" evidence="1">
    <location>
        <begin position="104"/>
        <end position="127"/>
    </location>
</feature>
<feature type="transmembrane region" description="Helical" evidence="1">
    <location>
        <begin position="75"/>
        <end position="92"/>
    </location>
</feature>
<accession>A0ABD3Y3F4</accession>
<evidence type="ECO:0000256" key="1">
    <source>
        <dbReference type="SAM" id="Phobius"/>
    </source>
</evidence>